<dbReference type="InterPro" id="IPR036249">
    <property type="entry name" value="Thioredoxin-like_sf"/>
</dbReference>
<dbReference type="InterPro" id="IPR053977">
    <property type="entry name" value="Rv2466c-like"/>
</dbReference>
<organism evidence="1 2">
    <name type="scientific">Geodermatophilus obscurus</name>
    <dbReference type="NCBI Taxonomy" id="1861"/>
    <lineage>
        <taxon>Bacteria</taxon>
        <taxon>Bacillati</taxon>
        <taxon>Actinomycetota</taxon>
        <taxon>Actinomycetes</taxon>
        <taxon>Geodermatophilales</taxon>
        <taxon>Geodermatophilaceae</taxon>
        <taxon>Geodermatophilus</taxon>
    </lineage>
</organism>
<dbReference type="Pfam" id="PF22234">
    <property type="entry name" value="Rv2466c-like"/>
    <property type="match status" value="1"/>
</dbReference>
<dbReference type="RefSeq" id="WP_075014096.1">
    <property type="nucleotide sequence ID" value="NZ_FOWE01000006.1"/>
</dbReference>
<dbReference type="Gene3D" id="3.40.30.10">
    <property type="entry name" value="Glutaredoxin"/>
    <property type="match status" value="1"/>
</dbReference>
<evidence type="ECO:0008006" key="3">
    <source>
        <dbReference type="Google" id="ProtNLM"/>
    </source>
</evidence>
<evidence type="ECO:0000313" key="2">
    <source>
        <dbReference type="Proteomes" id="UP000183642"/>
    </source>
</evidence>
<dbReference type="OrthoDB" id="4125991at2"/>
<reference evidence="2" key="1">
    <citation type="submission" date="2016-10" db="EMBL/GenBank/DDBJ databases">
        <authorList>
            <person name="Varghese N."/>
            <person name="Submissions S."/>
        </authorList>
    </citation>
    <scope>NUCLEOTIDE SEQUENCE [LARGE SCALE GENOMIC DNA]</scope>
    <source>
        <strain evidence="2">DSM 43161</strain>
    </source>
</reference>
<sequence length="238" mass="26922">MADLHFYLDPVCPFAWLTSRWVRTVAAQREYDVDWRFVSLRLLNAHVDYATHFPPEYEEGHTAGLRLLRVCARTREEHGRSAVGVLYEHLGHRVFDTEPDRPDSAAERGTRGYLEPVLDRAGLPRDLASALDDDRWDAVVQAETDEALALTGRDVGTPILHFEPPDGVAFFGPVISRLPAEDRAVELWDHVVGLARFPGFAELKRSLRERPQLVAAGVDPGEVGVQEDWHQGSRRQKR</sequence>
<evidence type="ECO:0000313" key="1">
    <source>
        <dbReference type="EMBL" id="SFO33904.1"/>
    </source>
</evidence>
<dbReference type="AlphaFoldDB" id="A0A1I5GD56"/>
<dbReference type="Proteomes" id="UP000183642">
    <property type="component" value="Unassembled WGS sequence"/>
</dbReference>
<name>A0A1I5GD56_9ACTN</name>
<dbReference type="SUPFAM" id="SSF52833">
    <property type="entry name" value="Thioredoxin-like"/>
    <property type="match status" value="1"/>
</dbReference>
<dbReference type="EMBL" id="FOWE01000006">
    <property type="protein sequence ID" value="SFO33904.1"/>
    <property type="molecule type" value="Genomic_DNA"/>
</dbReference>
<keyword evidence="2" id="KW-1185">Reference proteome</keyword>
<gene>
    <name evidence="1" type="ORF">SAMN05660359_02778</name>
</gene>
<protein>
    <recommendedName>
        <fullName evidence="3">DSBA-like thioredoxin domain-containing protein</fullName>
    </recommendedName>
</protein>
<accession>A0A1I5GD56</accession>
<proteinExistence type="predicted"/>